<evidence type="ECO:0000313" key="4">
    <source>
        <dbReference type="Proteomes" id="UP000809789"/>
    </source>
</evidence>
<protein>
    <submittedName>
        <fullName evidence="3">Uncharacterized protein</fullName>
    </submittedName>
</protein>
<feature type="signal peptide" evidence="2">
    <location>
        <begin position="1"/>
        <end position="24"/>
    </location>
</feature>
<dbReference type="SUPFAM" id="SSF55486">
    <property type="entry name" value="Metalloproteases ('zincins'), catalytic domain"/>
    <property type="match status" value="1"/>
</dbReference>
<evidence type="ECO:0000313" key="3">
    <source>
        <dbReference type="EMBL" id="KAG8624659.1"/>
    </source>
</evidence>
<feature type="compositionally biased region" description="Basic residues" evidence="1">
    <location>
        <begin position="390"/>
        <end position="403"/>
    </location>
</feature>
<reference evidence="3" key="1">
    <citation type="submission" date="2021-07" db="EMBL/GenBank/DDBJ databases">
        <title>Elsinoe batatas strain:CRI-CJ2 Genome sequencing and assembly.</title>
        <authorList>
            <person name="Huang L."/>
        </authorList>
    </citation>
    <scope>NUCLEOTIDE SEQUENCE</scope>
    <source>
        <strain evidence="3">CRI-CJ2</strain>
    </source>
</reference>
<evidence type="ECO:0000256" key="2">
    <source>
        <dbReference type="SAM" id="SignalP"/>
    </source>
</evidence>
<proteinExistence type="predicted"/>
<dbReference type="EMBL" id="JAESVG020000009">
    <property type="protein sequence ID" value="KAG8624659.1"/>
    <property type="molecule type" value="Genomic_DNA"/>
</dbReference>
<evidence type="ECO:0000256" key="1">
    <source>
        <dbReference type="SAM" id="MobiDB-lite"/>
    </source>
</evidence>
<name>A0A8K0PGK1_9PEZI</name>
<feature type="compositionally biased region" description="Low complexity" evidence="1">
    <location>
        <begin position="363"/>
        <end position="374"/>
    </location>
</feature>
<feature type="compositionally biased region" description="Pro residues" evidence="1">
    <location>
        <begin position="336"/>
        <end position="362"/>
    </location>
</feature>
<keyword evidence="4" id="KW-1185">Reference proteome</keyword>
<dbReference type="OrthoDB" id="94998at2759"/>
<feature type="compositionally biased region" description="Low complexity" evidence="1">
    <location>
        <begin position="310"/>
        <end position="335"/>
    </location>
</feature>
<keyword evidence="2" id="KW-0732">Signal</keyword>
<feature type="region of interest" description="Disordered" evidence="1">
    <location>
        <begin position="310"/>
        <end position="418"/>
    </location>
</feature>
<gene>
    <name evidence="3" type="ORF">KVT40_007726</name>
</gene>
<dbReference type="AlphaFoldDB" id="A0A8K0PGK1"/>
<dbReference type="PANTHER" id="PTHR35606:SF4">
    <property type="entry name" value="CELLULOSE-BINDING FAMILY II PROTEIN"/>
    <property type="match status" value="1"/>
</dbReference>
<feature type="chain" id="PRO_5035422916" evidence="2">
    <location>
        <begin position="25"/>
        <end position="418"/>
    </location>
</feature>
<sequence length="418" mass="44797">MPSVNTLSALSLLGSLAVASPVAGGLETRTCSFDEVNPLLISEHVTRIAKRQSSSTRPANLVAGLDEVWKHTQDTRPRDLSFKNYLFDQILATKGKINYCVRWESTKTSTEAQRADTVTAVRRSMNKWVDSLAGYDGWPYSDVEVNVVGYAVNNKNLLQGSTTGLDIYTTKDSGGIPECDPRCGRFFNQDNVYSDCPGGAARHYDVSLWLTDGMGGGAGGDWGERIGTDYFLNAIKQDNIHILLHEIGHGFGLDDFYDWTPVGTGGKFIMKAGGSTSITDFDTWMLRDWWSKAVKARYPNLPAAGVAPVEEEAAPPTTTSAGFSTPAAPTSAPTAVPEPEPTEPGQPELPPTGPTAPLPTGGPAPTGALPTRPGSPTGIFPRPTGIRWPRPGRGRGGRTRRPRPAPTGRVESLAAFGL</sequence>
<dbReference type="PANTHER" id="PTHR35606">
    <property type="entry name" value="CELLULOSE-BINDING FAMILY II PROTEIN"/>
    <property type="match status" value="1"/>
</dbReference>
<comment type="caution">
    <text evidence="3">The sequence shown here is derived from an EMBL/GenBank/DDBJ whole genome shotgun (WGS) entry which is preliminary data.</text>
</comment>
<accession>A0A8K0PGK1</accession>
<dbReference type="Proteomes" id="UP000809789">
    <property type="component" value="Unassembled WGS sequence"/>
</dbReference>
<organism evidence="3 4">
    <name type="scientific">Elsinoe batatas</name>
    <dbReference type="NCBI Taxonomy" id="2601811"/>
    <lineage>
        <taxon>Eukaryota</taxon>
        <taxon>Fungi</taxon>
        <taxon>Dikarya</taxon>
        <taxon>Ascomycota</taxon>
        <taxon>Pezizomycotina</taxon>
        <taxon>Dothideomycetes</taxon>
        <taxon>Dothideomycetidae</taxon>
        <taxon>Myriangiales</taxon>
        <taxon>Elsinoaceae</taxon>
        <taxon>Elsinoe</taxon>
    </lineage>
</organism>